<feature type="transmembrane region" description="Helical" evidence="2">
    <location>
        <begin position="54"/>
        <end position="75"/>
    </location>
</feature>
<dbReference type="SUPFAM" id="SSF111369">
    <property type="entry name" value="HlyD-like secretion proteins"/>
    <property type="match status" value="1"/>
</dbReference>
<gene>
    <name evidence="3" type="ORF">GXY80_11075</name>
</gene>
<dbReference type="Gene3D" id="2.40.50.100">
    <property type="match status" value="1"/>
</dbReference>
<evidence type="ECO:0000313" key="4">
    <source>
        <dbReference type="Proteomes" id="UP000777265"/>
    </source>
</evidence>
<feature type="coiled-coil region" evidence="1">
    <location>
        <begin position="128"/>
        <end position="180"/>
    </location>
</feature>
<protein>
    <recommendedName>
        <fullName evidence="5">RND efflux pump membrane fusion protein barrel-sandwich domain-containing protein</fullName>
    </recommendedName>
</protein>
<organism evidence="3 4">
    <name type="scientific">Syntrophorhabdus aromaticivorans</name>
    <dbReference type="NCBI Taxonomy" id="328301"/>
    <lineage>
        <taxon>Bacteria</taxon>
        <taxon>Pseudomonadati</taxon>
        <taxon>Thermodesulfobacteriota</taxon>
        <taxon>Syntrophorhabdia</taxon>
        <taxon>Syntrophorhabdales</taxon>
        <taxon>Syntrophorhabdaceae</taxon>
        <taxon>Syntrophorhabdus</taxon>
    </lineage>
</organism>
<evidence type="ECO:0008006" key="5">
    <source>
        <dbReference type="Google" id="ProtNLM"/>
    </source>
</evidence>
<evidence type="ECO:0000256" key="2">
    <source>
        <dbReference type="SAM" id="Phobius"/>
    </source>
</evidence>
<dbReference type="AlphaFoldDB" id="A0A971S119"/>
<name>A0A971S119_9BACT</name>
<dbReference type="Proteomes" id="UP000777265">
    <property type="component" value="Unassembled WGS sequence"/>
</dbReference>
<accession>A0A971S119</accession>
<proteinExistence type="predicted"/>
<reference evidence="3" key="1">
    <citation type="journal article" date="2020" name="Biotechnol. Biofuels">
        <title>New insights from the biogas microbiome by comprehensive genome-resolved metagenomics of nearly 1600 species originating from multiple anaerobic digesters.</title>
        <authorList>
            <person name="Campanaro S."/>
            <person name="Treu L."/>
            <person name="Rodriguez-R L.M."/>
            <person name="Kovalovszki A."/>
            <person name="Ziels R.M."/>
            <person name="Maus I."/>
            <person name="Zhu X."/>
            <person name="Kougias P.G."/>
            <person name="Basile A."/>
            <person name="Luo G."/>
            <person name="Schluter A."/>
            <person name="Konstantinidis K.T."/>
            <person name="Angelidaki I."/>
        </authorList>
    </citation>
    <scope>NUCLEOTIDE SEQUENCE</scope>
    <source>
        <strain evidence="3">AS06rmzACSIP_7</strain>
    </source>
</reference>
<keyword evidence="2" id="KW-1133">Transmembrane helix</keyword>
<dbReference type="Gene3D" id="1.10.287.470">
    <property type="entry name" value="Helix hairpin bin"/>
    <property type="match status" value="1"/>
</dbReference>
<comment type="caution">
    <text evidence="3">The sequence shown here is derived from an EMBL/GenBank/DDBJ whole genome shotgun (WGS) entry which is preliminary data.</text>
</comment>
<keyword evidence="2" id="KW-0472">Membrane</keyword>
<sequence>IYVAIVQFIAGKFLTIGILLALWAAVTMLGAPAIKGVRFILFSPKLGRKRRRAIAVSAATLAVVLGIVALVPLPLATVAEGVLWFPEEANVRAQAEGFVDHVTGAPGRVVKTGDVLIQCSDPLLPARIKVLEAQMRELEIQFDLKERTDRVQAQVTMEDIKQVRQQLDFARAKADELTIYSRTDGTFFVPTPQDLPGRFLKRGAVAGHVLNAAGITARVVVHQSNVDLVRNRTRGVKIRLPERITETLSASLVREVPAGTDQLPAMVLSQAGGGEVPIDPRDQKGVKAVRRIFLFDIQLPHRSHLFTVGGRVHVRFDHGFEPLAWRWCRGVRQLFLRRFNV</sequence>
<feature type="non-terminal residue" evidence="3">
    <location>
        <position position="1"/>
    </location>
</feature>
<keyword evidence="1" id="KW-0175">Coiled coil</keyword>
<feature type="transmembrane region" description="Helical" evidence="2">
    <location>
        <begin position="13"/>
        <end position="34"/>
    </location>
</feature>
<evidence type="ECO:0000313" key="3">
    <source>
        <dbReference type="EMBL" id="NLW36005.1"/>
    </source>
</evidence>
<evidence type="ECO:0000256" key="1">
    <source>
        <dbReference type="SAM" id="Coils"/>
    </source>
</evidence>
<keyword evidence="2" id="KW-0812">Transmembrane</keyword>
<reference evidence="3" key="2">
    <citation type="submission" date="2020-01" db="EMBL/GenBank/DDBJ databases">
        <authorList>
            <person name="Campanaro S."/>
        </authorList>
    </citation>
    <scope>NUCLEOTIDE SEQUENCE</scope>
    <source>
        <strain evidence="3">AS06rmzACSIP_7</strain>
    </source>
</reference>
<dbReference type="EMBL" id="JAAYEE010000201">
    <property type="protein sequence ID" value="NLW36005.1"/>
    <property type="molecule type" value="Genomic_DNA"/>
</dbReference>